<reference evidence="1" key="1">
    <citation type="journal article" date="2020" name="bioRxiv">
        <title>Chromosome-level reference genome of the European wasp spider Argiope bruennichi: a resource for studies on range expansion and evolutionary adaptation.</title>
        <authorList>
            <person name="Sheffer M.M."/>
            <person name="Hoppe A."/>
            <person name="Krehenwinkel H."/>
            <person name="Uhl G."/>
            <person name="Kuss A.W."/>
            <person name="Jensen L."/>
            <person name="Jensen C."/>
            <person name="Gillespie R.G."/>
            <person name="Hoff K.J."/>
            <person name="Prost S."/>
        </authorList>
    </citation>
    <scope>NUCLEOTIDE SEQUENCE</scope>
</reference>
<reference evidence="1" key="2">
    <citation type="submission" date="2020-06" db="EMBL/GenBank/DDBJ databases">
        <authorList>
            <person name="Sheffer M."/>
        </authorList>
    </citation>
    <scope>NUCLEOTIDE SEQUENCE</scope>
</reference>
<gene>
    <name evidence="1" type="ORF">HNY73_010585</name>
</gene>
<sequence>MPDSPYVWTVYFEAIDVASVEAWVIRVSCGFGGKRWRRGRCLCASYGFETGDGGVGNACASYCGFEAGDGGVGNACVCYCGFEAGDGGVGNACGGQLTCVQTVLFDKRTTSITSTVFSVPCTCYPSALMLDAKKYSLNDIKVQEIQGHSKFANYFNKTDKATWRLETNCIRFVSKVSFLEDGKGSDT</sequence>
<name>A0A8T0F7K8_ARGBR</name>
<dbReference type="EMBL" id="JABXBU010000030">
    <property type="protein sequence ID" value="KAF8784983.1"/>
    <property type="molecule type" value="Genomic_DNA"/>
</dbReference>
<accession>A0A8T0F7K8</accession>
<protein>
    <submittedName>
        <fullName evidence="1">Uncharacterized protein</fullName>
    </submittedName>
</protein>
<dbReference type="Proteomes" id="UP000807504">
    <property type="component" value="Unassembled WGS sequence"/>
</dbReference>
<proteinExistence type="predicted"/>
<keyword evidence="2" id="KW-1185">Reference proteome</keyword>
<evidence type="ECO:0000313" key="1">
    <source>
        <dbReference type="EMBL" id="KAF8784983.1"/>
    </source>
</evidence>
<dbReference type="AlphaFoldDB" id="A0A8T0F7K8"/>
<organism evidence="1 2">
    <name type="scientific">Argiope bruennichi</name>
    <name type="common">Wasp spider</name>
    <name type="synonym">Aranea bruennichi</name>
    <dbReference type="NCBI Taxonomy" id="94029"/>
    <lineage>
        <taxon>Eukaryota</taxon>
        <taxon>Metazoa</taxon>
        <taxon>Ecdysozoa</taxon>
        <taxon>Arthropoda</taxon>
        <taxon>Chelicerata</taxon>
        <taxon>Arachnida</taxon>
        <taxon>Araneae</taxon>
        <taxon>Araneomorphae</taxon>
        <taxon>Entelegynae</taxon>
        <taxon>Araneoidea</taxon>
        <taxon>Araneidae</taxon>
        <taxon>Argiope</taxon>
    </lineage>
</organism>
<evidence type="ECO:0000313" key="2">
    <source>
        <dbReference type="Proteomes" id="UP000807504"/>
    </source>
</evidence>
<comment type="caution">
    <text evidence="1">The sequence shown here is derived from an EMBL/GenBank/DDBJ whole genome shotgun (WGS) entry which is preliminary data.</text>
</comment>